<comment type="caution">
    <text evidence="1">The sequence shown here is derived from an EMBL/GenBank/DDBJ whole genome shotgun (WGS) entry which is preliminary data.</text>
</comment>
<dbReference type="EMBL" id="JAQQWL010000006">
    <property type="protein sequence ID" value="KAK8070139.1"/>
    <property type="molecule type" value="Genomic_DNA"/>
</dbReference>
<dbReference type="RefSeq" id="XP_066717433.1">
    <property type="nucleotide sequence ID" value="XM_066858164.1"/>
</dbReference>
<organism evidence="1 2">
    <name type="scientific">Apiospora phragmitis</name>
    <dbReference type="NCBI Taxonomy" id="2905665"/>
    <lineage>
        <taxon>Eukaryota</taxon>
        <taxon>Fungi</taxon>
        <taxon>Dikarya</taxon>
        <taxon>Ascomycota</taxon>
        <taxon>Pezizomycotina</taxon>
        <taxon>Sordariomycetes</taxon>
        <taxon>Xylariomycetidae</taxon>
        <taxon>Amphisphaeriales</taxon>
        <taxon>Apiosporaceae</taxon>
        <taxon>Apiospora</taxon>
    </lineage>
</organism>
<gene>
    <name evidence="1" type="ORF">PG994_006755</name>
</gene>
<evidence type="ECO:0000313" key="1">
    <source>
        <dbReference type="EMBL" id="KAK8070139.1"/>
    </source>
</evidence>
<reference evidence="1 2" key="1">
    <citation type="submission" date="2023-01" db="EMBL/GenBank/DDBJ databases">
        <title>Analysis of 21 Apiospora genomes using comparative genomics revels a genus with tremendous synthesis potential of carbohydrate active enzymes and secondary metabolites.</title>
        <authorList>
            <person name="Sorensen T."/>
        </authorList>
    </citation>
    <scope>NUCLEOTIDE SEQUENCE [LARGE SCALE GENOMIC DNA]</scope>
    <source>
        <strain evidence="1 2">CBS 135458</strain>
    </source>
</reference>
<accession>A0ABR1VFX9</accession>
<evidence type="ECO:0000313" key="2">
    <source>
        <dbReference type="Proteomes" id="UP001480595"/>
    </source>
</evidence>
<sequence length="274" mass="31813">MAIWRLLLSKGADPFLWDEESPVDGFPWKDYFEEPESLTFLPELFEEMCKLATSDSSDDGDLFDVLDIACSRGRYTFIHEMRTRAKSRIDVMIREKAAFFLQKLLLNLSDRCEDDLCYHNFRSTRQMDEAIDTIGLLILEVGPSSTLTASCQLGEEDDDDGDEDEDEDLTALKLIKGLLVTPGNPHNKSPSHGKCDCYDQRQYKTNWCLKQRLELHSNPSGNPTITILGRRIAWPSQWTPLDFQDVREEDGWDFDWIHMPWDCPCFPHHNLWRN</sequence>
<keyword evidence="2" id="KW-1185">Reference proteome</keyword>
<protein>
    <submittedName>
        <fullName evidence="1">Uncharacterized protein</fullName>
    </submittedName>
</protein>
<dbReference type="GeneID" id="92091227"/>
<dbReference type="Proteomes" id="UP001480595">
    <property type="component" value="Unassembled WGS sequence"/>
</dbReference>
<proteinExistence type="predicted"/>
<name>A0ABR1VFX9_9PEZI</name>